<organism evidence="2 3">
    <name type="scientific">Halobacillus shinanisalinarum</name>
    <dbReference type="NCBI Taxonomy" id="2932258"/>
    <lineage>
        <taxon>Bacteria</taxon>
        <taxon>Bacillati</taxon>
        <taxon>Bacillota</taxon>
        <taxon>Bacilli</taxon>
        <taxon>Bacillales</taxon>
        <taxon>Bacillaceae</taxon>
        <taxon>Halobacillus</taxon>
    </lineage>
</organism>
<keyword evidence="1" id="KW-0812">Transmembrane</keyword>
<dbReference type="RefSeq" id="WP_244753836.1">
    <property type="nucleotide sequence ID" value="NZ_CP095074.1"/>
</dbReference>
<dbReference type="EMBL" id="CP095074">
    <property type="protein sequence ID" value="UOQ94188.1"/>
    <property type="molecule type" value="Genomic_DNA"/>
</dbReference>
<reference evidence="2 3" key="1">
    <citation type="submission" date="2022-04" db="EMBL/GenBank/DDBJ databases">
        <title>Halobacillus sp. isolated from saltern.</title>
        <authorList>
            <person name="Won M."/>
            <person name="Lee C.-M."/>
            <person name="Woen H.-Y."/>
            <person name="Kwon S.-W."/>
        </authorList>
    </citation>
    <scope>NUCLEOTIDE SEQUENCE [LARGE SCALE GENOMIC DNA]</scope>
    <source>
        <strain evidence="2 3">SSTM10-2</strain>
    </source>
</reference>
<evidence type="ECO:0000256" key="1">
    <source>
        <dbReference type="SAM" id="Phobius"/>
    </source>
</evidence>
<evidence type="ECO:0000313" key="3">
    <source>
        <dbReference type="Proteomes" id="UP000831880"/>
    </source>
</evidence>
<accession>A0ABY4H1Y2</accession>
<name>A0ABY4H1Y2_9BACI</name>
<gene>
    <name evidence="2" type="ORF">MUO14_04265</name>
</gene>
<feature type="transmembrane region" description="Helical" evidence="1">
    <location>
        <begin position="62"/>
        <end position="82"/>
    </location>
</feature>
<feature type="transmembrane region" description="Helical" evidence="1">
    <location>
        <begin position="39"/>
        <end position="56"/>
    </location>
</feature>
<feature type="transmembrane region" description="Helical" evidence="1">
    <location>
        <begin position="6"/>
        <end position="27"/>
    </location>
</feature>
<keyword evidence="1" id="KW-0472">Membrane</keyword>
<proteinExistence type="predicted"/>
<dbReference type="Proteomes" id="UP000831880">
    <property type="component" value="Chromosome"/>
</dbReference>
<sequence length="83" mass="9127">MEDKQSHVLVNKYTFVLLFIPAGFYLLSLGEDASKFQHICLNGMIIILAVMGVLAATGKSLFYGVLCLAAALLLTYMSLVLIW</sequence>
<evidence type="ECO:0000313" key="2">
    <source>
        <dbReference type="EMBL" id="UOQ94188.1"/>
    </source>
</evidence>
<protein>
    <submittedName>
        <fullName evidence="2">Uncharacterized protein</fullName>
    </submittedName>
</protein>
<keyword evidence="3" id="KW-1185">Reference proteome</keyword>
<keyword evidence="1" id="KW-1133">Transmembrane helix</keyword>